<evidence type="ECO:0000313" key="1">
    <source>
        <dbReference type="EMBL" id="EKT58342.1"/>
    </source>
</evidence>
<accession>K8WLJ6</accession>
<evidence type="ECO:0000313" key="2">
    <source>
        <dbReference type="Proteomes" id="UP000010290"/>
    </source>
</evidence>
<dbReference type="AlphaFoldDB" id="K8WLJ6"/>
<proteinExistence type="predicted"/>
<organism evidence="1 2">
    <name type="scientific">Providencia sneebia DSM 19967</name>
    <dbReference type="NCBI Taxonomy" id="1141660"/>
    <lineage>
        <taxon>Bacteria</taxon>
        <taxon>Pseudomonadati</taxon>
        <taxon>Pseudomonadota</taxon>
        <taxon>Gammaproteobacteria</taxon>
        <taxon>Enterobacterales</taxon>
        <taxon>Morganellaceae</taxon>
        <taxon>Providencia</taxon>
    </lineage>
</organism>
<dbReference type="PATRIC" id="fig|1141660.3.peg.1297"/>
<reference evidence="1 2" key="1">
    <citation type="journal article" date="2012" name="BMC Genomics">
        <title>Comparative genomics of bacteria in the genus Providencia isolated from wild Drosophila melanogaster.</title>
        <authorList>
            <person name="Galac M.R."/>
            <person name="Lazzaro B.P."/>
        </authorList>
    </citation>
    <scope>NUCLEOTIDE SEQUENCE [LARGE SCALE GENOMIC DNA]</scope>
    <source>
        <strain evidence="1 2">DSM 19967</strain>
    </source>
</reference>
<comment type="caution">
    <text evidence="1">The sequence shown here is derived from an EMBL/GenBank/DDBJ whole genome shotgun (WGS) entry which is preliminary data.</text>
</comment>
<protein>
    <submittedName>
        <fullName evidence="1">Uncharacterized protein</fullName>
    </submittedName>
</protein>
<dbReference type="HOGENOM" id="CLU_1957619_0_0_6"/>
<dbReference type="Proteomes" id="UP000010290">
    <property type="component" value="Chromosome"/>
</dbReference>
<sequence>MIAPTILRRLSITQPLNYNDKIETPKSTFVYLINQLQNIPTLMPQNLNRANTSNILGKLGVQIDVLIKEFKAVMDENGDYAKNGNFRQSQNEHLSAKLGKIKIACHLYQASQEHLDFKNQIKNVKMAK</sequence>
<dbReference type="RefSeq" id="WP_008915142.1">
    <property type="nucleotide sequence ID" value="NZ_CM001773.1"/>
</dbReference>
<gene>
    <name evidence="1" type="ORF">OO7_06459</name>
</gene>
<name>K8WLJ6_9GAMM</name>
<dbReference type="EMBL" id="AKKN01000007">
    <property type="protein sequence ID" value="EKT58342.1"/>
    <property type="molecule type" value="Genomic_DNA"/>
</dbReference>
<keyword evidence="2" id="KW-1185">Reference proteome</keyword>